<evidence type="ECO:0000259" key="1">
    <source>
        <dbReference type="Pfam" id="PF01973"/>
    </source>
</evidence>
<organism evidence="3 4">
    <name type="scientific">Reinekea blandensis MED297</name>
    <dbReference type="NCBI Taxonomy" id="314283"/>
    <lineage>
        <taxon>Bacteria</taxon>
        <taxon>Pseudomonadati</taxon>
        <taxon>Pseudomonadota</taxon>
        <taxon>Gammaproteobacteria</taxon>
        <taxon>Oceanospirillales</taxon>
        <taxon>Saccharospirillaceae</taxon>
        <taxon>Reinekea</taxon>
    </lineage>
</organism>
<evidence type="ECO:0000259" key="2">
    <source>
        <dbReference type="Pfam" id="PF20157"/>
    </source>
</evidence>
<dbReference type="InterPro" id="IPR002826">
    <property type="entry name" value="MptE-like"/>
</dbReference>
<dbReference type="Pfam" id="PF01973">
    <property type="entry name" value="MptE-like"/>
    <property type="match status" value="1"/>
</dbReference>
<dbReference type="HOGENOM" id="CLU_015666_0_0_6"/>
<dbReference type="EMBL" id="AAOE01000010">
    <property type="protein sequence ID" value="EAR09463.1"/>
    <property type="molecule type" value="Genomic_DNA"/>
</dbReference>
<sequence>MDKKMTSPQQMLSEITARKTKNLAFFQKYFPDTYNAFKDRVLESLKINIDPNTLTFEIIENDKAIYNGDVYKTSIKEARTFSNAFQAGSSNLPLRQSFADEYNWNRFFHGSIGRYLQEAGSVKGNVKPYSFDSELPQVVFLGSGAGVHVASLVKERHIRHVTLVEHNPDKFLASMYFTDWEEVIMPFITDATRSFVFSVGDTSHSENKDQIHQAFASAWNGICLNVPFMPIQTVYYVHQGDAFYTQVANRLNKEIESYITVWGFYDDEINQLNHIKHNLTSGTPLLNVQDYSGLSKPVIICGNGPSLNHYVDIIREHRDSLTVVAAGSAAYSLSKEGIQPDIVVTSESDLVAYRAFKLLDRDAFKDTLIIGASQIHPRTWELFGHSLAYIKQETATSEAFENLTHSVTFATPSAANAALAVMLDLKIQNLFMVGMDFGFTKSGKTHADSSFYFDEKHDKVELIQRAKDYVASDTFFLEKNQYGEIHTTPFYNNCNLFTQKKLRDVNRKDIINLSRGATVELAEFGTPDDLLNAIHAWTPSETDIDLKAELIKNAHTISRQQFDDAIKFIKTDMEQRLAKMRKEVAQLKPNRQSIDTALTNINRVNVKNKKASGSLSMLLRGSIWYWLYNFYALSKQINPEKSLEEQTEIFRRHFLRFADRLPDHFSFYLSTETNDLRLERTILEAEPEIEAWFEDFEDQ</sequence>
<feature type="domain" description="6-hydroxymethylpterin diphosphokinase MptE-like" evidence="1">
    <location>
        <begin position="270"/>
        <end position="441"/>
    </location>
</feature>
<keyword evidence="4" id="KW-1185">Reference proteome</keyword>
<protein>
    <recommendedName>
        <fullName evidence="5">DUF115 domain-containing protein</fullName>
    </recommendedName>
</protein>
<dbReference type="STRING" id="314283.MED297_02547"/>
<gene>
    <name evidence="3" type="ORF">MED297_02547</name>
</gene>
<proteinExistence type="predicted"/>
<comment type="caution">
    <text evidence="3">The sequence shown here is derived from an EMBL/GenBank/DDBJ whole genome shotgun (WGS) entry which is preliminary data.</text>
</comment>
<reference evidence="3 4" key="1">
    <citation type="submission" date="2006-02" db="EMBL/GenBank/DDBJ databases">
        <authorList>
            <person name="Pinhassi J."/>
            <person name="Pedros-Alio C."/>
            <person name="Ferriera S."/>
            <person name="Johnson J."/>
            <person name="Kravitz S."/>
            <person name="Halpern A."/>
            <person name="Remington K."/>
            <person name="Beeson K."/>
            <person name="Tran B."/>
            <person name="Rogers Y.-H."/>
            <person name="Friedman R."/>
            <person name="Venter J.C."/>
        </authorList>
    </citation>
    <scope>NUCLEOTIDE SEQUENCE [LARGE SCALE GENOMIC DNA]</scope>
    <source>
        <strain evidence="3 4">MED297</strain>
    </source>
</reference>
<dbReference type="Pfam" id="PF20157">
    <property type="entry name" value="Maf_flag10_N"/>
    <property type="match status" value="1"/>
</dbReference>
<dbReference type="InterPro" id="IPR045376">
    <property type="entry name" value="Maf_N"/>
</dbReference>
<accession>A4BEN6</accession>
<dbReference type="PANTHER" id="PTHR41786">
    <property type="entry name" value="MOTILITY ACCESSORY FACTOR MAF"/>
    <property type="match status" value="1"/>
</dbReference>
<dbReference type="Proteomes" id="UP000005953">
    <property type="component" value="Unassembled WGS sequence"/>
</dbReference>
<evidence type="ECO:0000313" key="4">
    <source>
        <dbReference type="Proteomes" id="UP000005953"/>
    </source>
</evidence>
<evidence type="ECO:0000313" key="3">
    <source>
        <dbReference type="EMBL" id="EAR09463.1"/>
    </source>
</evidence>
<dbReference type="AlphaFoldDB" id="A4BEN6"/>
<feature type="domain" description="Glycosyltransferase Maf N-terminal" evidence="2">
    <location>
        <begin position="20"/>
        <end position="255"/>
    </location>
</feature>
<name>A4BEN6_9GAMM</name>
<evidence type="ECO:0008006" key="5">
    <source>
        <dbReference type="Google" id="ProtNLM"/>
    </source>
</evidence>
<dbReference type="PANTHER" id="PTHR41786:SF1">
    <property type="entry name" value="6-HYDROXYMETHYLPTERIN DIPHOSPHOKINASE MPTE-LIKE DOMAIN-CONTAINING PROTEIN"/>
    <property type="match status" value="1"/>
</dbReference>